<evidence type="ECO:0000313" key="15">
    <source>
        <dbReference type="Proteomes" id="UP000001357"/>
    </source>
</evidence>
<feature type="domain" description="FATC" evidence="13">
    <location>
        <begin position="3225"/>
        <end position="3257"/>
    </location>
</feature>
<evidence type="ECO:0000256" key="7">
    <source>
        <dbReference type="ARBA" id="ARBA00022837"/>
    </source>
</evidence>
<feature type="compositionally biased region" description="Basic residues" evidence="10">
    <location>
        <begin position="77"/>
        <end position="92"/>
    </location>
</feature>
<feature type="domain" description="EF-hand" evidence="11">
    <location>
        <begin position="216"/>
        <end position="251"/>
    </location>
</feature>
<dbReference type="InterPro" id="IPR018247">
    <property type="entry name" value="EF_Hand_1_Ca_BS"/>
</dbReference>
<dbReference type="InterPro" id="IPR011009">
    <property type="entry name" value="Kinase-like_dom_sf"/>
</dbReference>
<sequence length="3257" mass="364851">MGCCCSRDQTYVDPETNATVKSKAKSNSRRPSKREQRLSANIAKQAIESAVADIVETQFIVDPSPVTTKPPLERSGSRHRRLSTRLDKKKKSGTNLTGASTTPADDQRNGANDGDDDDDEDWVYLDKEDEARVDRLLETETGQRFTRTELQQMLAAFKENDMVLPRSYFHIVYSTYARLESPMLVDCIFELFDQDRSGKFEYEEFITFLGVMVRGSAEQKSEWFFRLYDRNGDGRLTKQEMVEFLTSMPHKMIEQIVQTEQAPMPSLAEEDEDEAAEVAAEERRRHSEAQEDIQEQMLGESRSSRRSSAALLRQEKEDRRNIQDLVDDMFDQMDAGDSLTIEGKHDMESQQRDYEEEIRDACRAIYGSTVYERRQGGQRLRSLFDDRAVLRHLDENTLDMEHATVGWPYIVTHVIDAAAEDIKQWQKRLAQRRTNSQAALEILSLLSDVLLKADERQHLHQDWMLRTAYKTGLKTMKNPAAFLLGFFSHDSEPEYAALLKHHGAQLLNILNTRILNIHHYADRCSTKLVMHTVRYITRMLSYDDRAQPSLESMYTIRDSHWQFLVWTLSQAPERLSEALVQQNLMLEVESFLGDCLIALQTPGLVHARGARGAASAIGGALESTLAYAELLGRASQGSLLRFIGQHAQNIAPLVKQSRRAASAVVALWRLGFVARNCIFGLTVDKFTLDTLWRPALAHLQSQHFSSLHHANSMTPWVQVIVDAVHLADESGTKEREAAPDQAPHFWSSCLAALTETDRRVPFMLCARAMCQRHPDHLWRHAGALVPAQLIANLSAVIQHQPSNEQFWALQALQAMLTAAAKQQAAESGSRCAGLQAFCGSLDDWQPILTLIEQRLQMHGLNDDQRTQLYDVLCLATEVVGANARRMAAKVVQTTLDRKGLEHSLVNGQYLAILQQHASLTLGEGDNLCHIVKQLTTHLDPLAVSSLSQIGSRVSGVGLAILGFCGQQLSIYDLPTNVSKNSAAPTPNARLERLYTLNDHLAPQAAHGHSGRPHYRKGQSTPCAAPAVASLSGALWLRALQCLSDQMSTLLPDDEPDLLTSHEATAMFNAIPASQPQLDPELDIVISAKRLRQEARKDERERSCVPSHANGHAQELADHIIQTLIEVGLDDEEAPVNVTVCISRSLLMHTFPNEARRTEVALKILHCVALGEESLLDDTFEPNMISTLLQLLALAVPHVIRASTEPGAAPDLKMALNEFKQRFFANKRFWRSALKSQRSKLGPAERVAVVEVLAKCVQADPVRRWLPAQGETEVRPLAELAAVSRDKNAEVRLRCASVLAELVGQLPLPFADELIKEICRQQKPLLNLSNGEAIDDLPFIYMGEECPENDLRYKHIIRMYRMSASVTFAKLLPQAPQRHCELLYFVVGLGRGRLSRLVERLLAWLGREWACSPEAIVRANAQYLFCRWMEHNLCFDVLADTPEWRTPFLTFPVWLLRDCSGVECCKTIELFAERRAEPRSQRYASLILPAFRAFCLEFRPQLLAAIMVRGREAEIQPMCAALAELTQTDVPAMARACFQRLSAIVYTVSDERSAIFSRVLPKLLDVAEGEPRRMLQKSIPAVVRHVIQLVAWDNDDGLLPQGTARVPLLMAPLISCSADIACSIKSKLDTSSSDTASDLFRKSIPTLAQIMADTADRILQAFTVAHLLDASLHLHFVCIQSNLGLHRLLFDKGPRVVGPDVIFLAVSAIEALVRHRYWPAIAAVAGARCAELLDSIMLLAISNWTDKKPARPSRSTRTSSSSSGTSSPSKQRIAGVAERTWVPTLALRVYYCMFDLLHSPGVDNETEKICANLSKELFDAGHAAGDLLRNDFGVLSMLPLVPERAALHQAREAHMTLKRSITSRSLATQQFVSLTQLYGLEQRGLSEYIKLLQTAVGAIDSGLQYQLLQILLGHQAARRPRPAPEPATLARCLAFLQPATMTFAGWPMKQMPTVMPRELSSVCSSLLVHTFKVLWDSDSLAGVSASRVVAALIRLAACPSVILQSRDSTTRDRPADPAISSTWDRLRFFRHRRDTTQVNKILDSQWLGLMAHFPATLRPALADPVLASFNPKLWSQGDEPFDVWIRTRVSCLVAAAMHLRWAEEESPLAAFACILDLVALSSGLARDIFPLVLQVQLLHDPHHNTRSGVSRCIAAVFAGLLANDTPMLRERAAFVLEVLEWLRNTDHPERTAGMGAPPHKRAKQTIPTNEFWDRLSWLDIDFRQAAQVARVLGLQPLSVLYLQLALEVEHVEPLHASFLNTASASPNAIAANSTPWTTWLTAIDRDLLFQSYRLMSQQDDLLHVANPMRQMDRVGYFAALGQDLLSAGALQRLQRESPSPQHVQETAWALQRVGFTLPADALMQQVTDPQAVGYRSRRAWEQAQWASDPVKELLQAPDDSHLDGTICRLLTAVANGAPHKTIVEVGQASELQRLLDVTSGLNVAILPIVGHMALLHELATLLDGQLVQTPFSEAYSDLPHQSLRLRSRLALAAMAGPNPNLDILSKGYAELVQVLREHGRFHDALAATEDWRRMEARTGPSGWQIPFGWLIQQAECYWDLGATQLAIRLVEHALDDKDYRPAMTASCQAQALTFLGSKYGQLQAKAPEVLVNEVFQKAIAASTESTDAKDNCRAYRELALYANRQCQAMAPYSADVHQERIESENKLLKTHRPDVAQLSKEEARRVARRKKSAYFVYPSYCLIRRGCSAKSSGIEACFSAASSSANSFCATRPLDIAMFWRMMPKNTNVRFDYAPFGLTTAITQTCKQYWNDGPACKIHTLSYQYRLQGQQDFGSARRFQELLEHVLIGTSSIYPYQAMWKLKLLSDPTGSMAQERKANRIWESLRKTGDRLRTLLDACERVHKAYLKLASVDYEKNVSWEPSELKELSALFGDMHLPPTMPIATASLPLQPSFEVAHLEQFPGLDHFELSLSFAGGANHPKILECRGSDGRLYRQLLKNNDDTRQDATMQQVFCQLNSWLARDVECRRRLLHVRTYNVVPLGRRVGVLEWVQNTVTFGDCLVNSNNALHKRHGLPTDWDSRRCREHMHEDHHRDTNSRLKALQEVFEHFHPVFRRFFTEKFADAYTWYDAQTRYTRSVAVASIVGYILGLGDRHPNNLLMDSTTAELVLIDLGIAFEGGLLLPIPERVPFRLTRDVIDGMGIAGTEGTFRACCELALGMLRKNEESVMSVLQVLLFDPLSDWSIKVRKTTQHQIQAKLRGVHIATPLGLEGHVAVLIQEATDLTNLASIYSGWQAWI</sequence>
<evidence type="ECO:0000256" key="3">
    <source>
        <dbReference type="ARBA" id="ARBA00022679"/>
    </source>
</evidence>
<feature type="region of interest" description="Disordered" evidence="10">
    <location>
        <begin position="63"/>
        <end position="121"/>
    </location>
</feature>
<dbReference type="PANTHER" id="PTHR37079:SF4">
    <property type="entry name" value="SERINE_THREONINE-PROTEIN KINASE ATM"/>
    <property type="match status" value="1"/>
</dbReference>
<evidence type="ECO:0000313" key="14">
    <source>
        <dbReference type="EMBL" id="EDQ85084.1"/>
    </source>
</evidence>
<dbReference type="InterPro" id="IPR003152">
    <property type="entry name" value="FATC_dom"/>
</dbReference>
<feature type="compositionally biased region" description="Basic and acidic residues" evidence="10">
    <location>
        <begin position="280"/>
        <end position="289"/>
    </location>
</feature>
<dbReference type="Pfam" id="PF02260">
    <property type="entry name" value="FATC"/>
    <property type="match status" value="1"/>
</dbReference>
<dbReference type="InParanoid" id="A9VBL4"/>
<dbReference type="GO" id="GO:0006281">
    <property type="term" value="P:DNA repair"/>
    <property type="evidence" value="ECO:0007669"/>
    <property type="project" value="InterPro"/>
</dbReference>
<evidence type="ECO:0000259" key="13">
    <source>
        <dbReference type="PROSITE" id="PS51190"/>
    </source>
</evidence>
<evidence type="ECO:0000256" key="6">
    <source>
        <dbReference type="ARBA" id="ARBA00022777"/>
    </source>
</evidence>
<keyword evidence="4" id="KW-0547">Nucleotide-binding</keyword>
<dbReference type="InterPro" id="IPR011992">
    <property type="entry name" value="EF-hand-dom_pair"/>
</dbReference>
<dbReference type="SMART" id="SM00146">
    <property type="entry name" value="PI3Kc"/>
    <property type="match status" value="1"/>
</dbReference>
<evidence type="ECO:0000259" key="11">
    <source>
        <dbReference type="PROSITE" id="PS50222"/>
    </source>
</evidence>
<dbReference type="eggNOG" id="KOG0892">
    <property type="taxonomic scope" value="Eukaryota"/>
</dbReference>
<dbReference type="Pfam" id="PF00454">
    <property type="entry name" value="PI3_PI4_kinase"/>
    <property type="match status" value="1"/>
</dbReference>
<dbReference type="eggNOG" id="KOG0044">
    <property type="taxonomic scope" value="Eukaryota"/>
</dbReference>
<dbReference type="EC" id="2.7.11.1" evidence="2"/>
<evidence type="ECO:0000256" key="4">
    <source>
        <dbReference type="ARBA" id="ARBA00022741"/>
    </source>
</evidence>
<dbReference type="Gene3D" id="1.10.1070.11">
    <property type="entry name" value="Phosphatidylinositol 3-/4-kinase, catalytic domain"/>
    <property type="match status" value="1"/>
</dbReference>
<dbReference type="InterPro" id="IPR016024">
    <property type="entry name" value="ARM-type_fold"/>
</dbReference>
<feature type="compositionally biased region" description="Low complexity" evidence="10">
    <location>
        <begin position="1751"/>
        <end position="1768"/>
    </location>
</feature>
<dbReference type="SMART" id="SM01343">
    <property type="entry name" value="FATC"/>
    <property type="match status" value="1"/>
</dbReference>
<dbReference type="Gene3D" id="1.10.238.10">
    <property type="entry name" value="EF-hand"/>
    <property type="match status" value="1"/>
</dbReference>
<feature type="compositionally biased region" description="Polar residues" evidence="10">
    <location>
        <begin position="93"/>
        <end position="104"/>
    </location>
</feature>
<keyword evidence="5" id="KW-0227">DNA damage</keyword>
<reference evidence="14 15" key="1">
    <citation type="journal article" date="2008" name="Nature">
        <title>The genome of the choanoflagellate Monosiga brevicollis and the origin of metazoans.</title>
        <authorList>
            <consortium name="JGI Sequencing"/>
            <person name="King N."/>
            <person name="Westbrook M.J."/>
            <person name="Young S.L."/>
            <person name="Kuo A."/>
            <person name="Abedin M."/>
            <person name="Chapman J."/>
            <person name="Fairclough S."/>
            <person name="Hellsten U."/>
            <person name="Isogai Y."/>
            <person name="Letunic I."/>
            <person name="Marr M."/>
            <person name="Pincus D."/>
            <person name="Putnam N."/>
            <person name="Rokas A."/>
            <person name="Wright K.J."/>
            <person name="Zuzow R."/>
            <person name="Dirks W."/>
            <person name="Good M."/>
            <person name="Goodstein D."/>
            <person name="Lemons D."/>
            <person name="Li W."/>
            <person name="Lyons J.B."/>
            <person name="Morris A."/>
            <person name="Nichols S."/>
            <person name="Richter D.J."/>
            <person name="Salamov A."/>
            <person name="Bork P."/>
            <person name="Lim W.A."/>
            <person name="Manning G."/>
            <person name="Miller W.T."/>
            <person name="McGinnis W."/>
            <person name="Shapiro H."/>
            <person name="Tjian R."/>
            <person name="Grigoriev I.V."/>
            <person name="Rokhsar D."/>
        </authorList>
    </citation>
    <scope>NUCLEOTIDE SEQUENCE [LARGE SCALE GENOMIC DNA]</scope>
    <source>
        <strain evidence="15">MX1 / ATCC 50154</strain>
    </source>
</reference>
<evidence type="ECO:0000256" key="5">
    <source>
        <dbReference type="ARBA" id="ARBA00022763"/>
    </source>
</evidence>
<dbReference type="InterPro" id="IPR036940">
    <property type="entry name" value="PI3/4_kinase_cat_sf"/>
</dbReference>
<dbReference type="PROSITE" id="PS50290">
    <property type="entry name" value="PI3_4_KINASE_3"/>
    <property type="match status" value="1"/>
</dbReference>
<dbReference type="Proteomes" id="UP000001357">
    <property type="component" value="Unassembled WGS sequence"/>
</dbReference>
<proteinExistence type="predicted"/>
<evidence type="ECO:0000256" key="9">
    <source>
        <dbReference type="ARBA" id="ARBA00023242"/>
    </source>
</evidence>
<keyword evidence="3" id="KW-0808">Transferase</keyword>
<feature type="domain" description="EF-hand" evidence="11">
    <location>
        <begin position="180"/>
        <end position="215"/>
    </location>
</feature>
<dbReference type="PANTHER" id="PTHR37079">
    <property type="entry name" value="SERINE/THREONINE-PROTEIN KINASE ATM"/>
    <property type="match status" value="1"/>
</dbReference>
<dbReference type="GO" id="GO:0004674">
    <property type="term" value="F:protein serine/threonine kinase activity"/>
    <property type="evidence" value="ECO:0000318"/>
    <property type="project" value="GO_Central"/>
</dbReference>
<dbReference type="STRING" id="81824.A9VBL4"/>
<evidence type="ECO:0000259" key="12">
    <source>
        <dbReference type="PROSITE" id="PS50290"/>
    </source>
</evidence>
<dbReference type="InterPro" id="IPR044107">
    <property type="entry name" value="PIKKc_ATM"/>
</dbReference>
<gene>
    <name evidence="14" type="primary">ATM</name>
    <name evidence="14" type="ORF">MONBRDRAFT_34416</name>
</gene>
<feature type="region of interest" description="Disordered" evidence="10">
    <location>
        <begin position="1746"/>
        <end position="1770"/>
    </location>
</feature>
<dbReference type="EMBL" id="CH991577">
    <property type="protein sequence ID" value="EDQ85084.1"/>
    <property type="molecule type" value="Genomic_DNA"/>
</dbReference>
<keyword evidence="8" id="KW-0067">ATP-binding</keyword>
<accession>A9VBL4</accession>
<evidence type="ECO:0000256" key="2">
    <source>
        <dbReference type="ARBA" id="ARBA00012513"/>
    </source>
</evidence>
<dbReference type="SUPFAM" id="SSF56112">
    <property type="entry name" value="Protein kinase-like (PK-like)"/>
    <property type="match status" value="1"/>
</dbReference>
<dbReference type="GO" id="GO:0005524">
    <property type="term" value="F:ATP binding"/>
    <property type="evidence" value="ECO:0007669"/>
    <property type="project" value="UniProtKB-KW"/>
</dbReference>
<dbReference type="InterPro" id="IPR038980">
    <property type="entry name" value="ATM_plant"/>
</dbReference>
<feature type="region of interest" description="Disordered" evidence="10">
    <location>
        <begin position="16"/>
        <end position="39"/>
    </location>
</feature>
<dbReference type="InterPro" id="IPR018936">
    <property type="entry name" value="PI3/4_kinase_CS"/>
</dbReference>
<dbReference type="Gene3D" id="3.30.1010.10">
    <property type="entry name" value="Phosphatidylinositol 3-kinase Catalytic Subunit, Chain A, domain 4"/>
    <property type="match status" value="1"/>
</dbReference>
<keyword evidence="7" id="KW-0106">Calcium</keyword>
<feature type="compositionally biased region" description="Basic residues" evidence="10">
    <location>
        <begin position="22"/>
        <end position="32"/>
    </location>
</feature>
<dbReference type="PROSITE" id="PS50222">
    <property type="entry name" value="EF_HAND_2"/>
    <property type="match status" value="2"/>
</dbReference>
<keyword evidence="6" id="KW-0418">Kinase</keyword>
<dbReference type="SUPFAM" id="SSF47473">
    <property type="entry name" value="EF-hand"/>
    <property type="match status" value="1"/>
</dbReference>
<keyword evidence="15" id="KW-1185">Reference proteome</keyword>
<dbReference type="PROSITE" id="PS51190">
    <property type="entry name" value="FATC"/>
    <property type="match status" value="1"/>
</dbReference>
<organism evidence="14 15">
    <name type="scientific">Monosiga brevicollis</name>
    <name type="common">Choanoflagellate</name>
    <dbReference type="NCBI Taxonomy" id="81824"/>
    <lineage>
        <taxon>Eukaryota</taxon>
        <taxon>Choanoflagellata</taxon>
        <taxon>Craspedida</taxon>
        <taxon>Salpingoecidae</taxon>
        <taxon>Monosiga</taxon>
    </lineage>
</organism>
<dbReference type="PROSITE" id="PS00018">
    <property type="entry name" value="EF_HAND_1"/>
    <property type="match status" value="1"/>
</dbReference>
<protein>
    <recommendedName>
        <fullName evidence="2">non-specific serine/threonine protein kinase</fullName>
        <ecNumber evidence="2">2.7.11.1</ecNumber>
    </recommendedName>
</protein>
<dbReference type="PROSITE" id="PS00916">
    <property type="entry name" value="PI3_4_KINASE_2"/>
    <property type="match status" value="1"/>
</dbReference>
<dbReference type="RefSeq" id="XP_001750088.1">
    <property type="nucleotide sequence ID" value="XM_001750036.1"/>
</dbReference>
<dbReference type="SUPFAM" id="SSF48371">
    <property type="entry name" value="ARM repeat"/>
    <property type="match status" value="1"/>
</dbReference>
<dbReference type="InterPro" id="IPR000403">
    <property type="entry name" value="PI3/4_kinase_cat_dom"/>
</dbReference>
<dbReference type="GeneID" id="5895365"/>
<keyword evidence="9" id="KW-0539">Nucleus</keyword>
<comment type="subcellular location">
    <subcellularLocation>
        <location evidence="1">Nucleus</location>
    </subcellularLocation>
</comment>
<evidence type="ECO:0000256" key="8">
    <source>
        <dbReference type="ARBA" id="ARBA00022840"/>
    </source>
</evidence>
<evidence type="ECO:0000256" key="1">
    <source>
        <dbReference type="ARBA" id="ARBA00004123"/>
    </source>
</evidence>
<dbReference type="KEGG" id="mbr:MONBRDRAFT_34416"/>
<dbReference type="SMART" id="SM00054">
    <property type="entry name" value="EFh"/>
    <property type="match status" value="2"/>
</dbReference>
<dbReference type="InterPro" id="IPR002048">
    <property type="entry name" value="EF_hand_dom"/>
</dbReference>
<name>A9VBL4_MONBE</name>
<dbReference type="CDD" id="cd00051">
    <property type="entry name" value="EFh"/>
    <property type="match status" value="1"/>
</dbReference>
<evidence type="ECO:0000256" key="10">
    <source>
        <dbReference type="SAM" id="MobiDB-lite"/>
    </source>
</evidence>
<feature type="domain" description="PI3K/PI4K catalytic" evidence="12">
    <location>
        <begin position="2927"/>
        <end position="3245"/>
    </location>
</feature>
<dbReference type="PRINTS" id="PR00450">
    <property type="entry name" value="RECOVERIN"/>
</dbReference>
<dbReference type="CDD" id="cd05171">
    <property type="entry name" value="PIKKc_ATM"/>
    <property type="match status" value="1"/>
</dbReference>
<dbReference type="GO" id="GO:0005634">
    <property type="term" value="C:nucleus"/>
    <property type="evidence" value="ECO:0000318"/>
    <property type="project" value="GO_Central"/>
</dbReference>
<feature type="region of interest" description="Disordered" evidence="10">
    <location>
        <begin position="263"/>
        <end position="317"/>
    </location>
</feature>
<dbReference type="GO" id="GO:0005509">
    <property type="term" value="F:calcium ion binding"/>
    <property type="evidence" value="ECO:0007669"/>
    <property type="project" value="InterPro"/>
</dbReference>